<dbReference type="PANTHER" id="PTHR31286">
    <property type="entry name" value="GLYCINE-RICH CELL WALL STRUCTURAL PROTEIN 1.8-LIKE"/>
    <property type="match status" value="1"/>
</dbReference>
<dbReference type="Proteomes" id="UP000289340">
    <property type="component" value="Chromosome 5"/>
</dbReference>
<gene>
    <name evidence="1" type="ORF">D0Y65_011822</name>
</gene>
<accession>A0A445KM23</accession>
<dbReference type="InterPro" id="IPR040256">
    <property type="entry name" value="At4g02000-like"/>
</dbReference>
<dbReference type="PANTHER" id="PTHR31286:SF99">
    <property type="entry name" value="DUF4283 DOMAIN-CONTAINING PROTEIN"/>
    <property type="match status" value="1"/>
</dbReference>
<evidence type="ECO:0000313" key="1">
    <source>
        <dbReference type="EMBL" id="RZC11778.1"/>
    </source>
</evidence>
<organism evidence="1 2">
    <name type="scientific">Glycine soja</name>
    <name type="common">Wild soybean</name>
    <dbReference type="NCBI Taxonomy" id="3848"/>
    <lineage>
        <taxon>Eukaryota</taxon>
        <taxon>Viridiplantae</taxon>
        <taxon>Streptophyta</taxon>
        <taxon>Embryophyta</taxon>
        <taxon>Tracheophyta</taxon>
        <taxon>Spermatophyta</taxon>
        <taxon>Magnoliopsida</taxon>
        <taxon>eudicotyledons</taxon>
        <taxon>Gunneridae</taxon>
        <taxon>Pentapetalae</taxon>
        <taxon>rosids</taxon>
        <taxon>fabids</taxon>
        <taxon>Fabales</taxon>
        <taxon>Fabaceae</taxon>
        <taxon>Papilionoideae</taxon>
        <taxon>50 kb inversion clade</taxon>
        <taxon>NPAAA clade</taxon>
        <taxon>indigoferoid/millettioid clade</taxon>
        <taxon>Phaseoleae</taxon>
        <taxon>Glycine</taxon>
        <taxon>Glycine subgen. Soja</taxon>
    </lineage>
</organism>
<evidence type="ECO:0008006" key="3">
    <source>
        <dbReference type="Google" id="ProtNLM"/>
    </source>
</evidence>
<keyword evidence="2" id="KW-1185">Reference proteome</keyword>
<sequence length="325" mass="36876">MSEGGWLWIRFPKFPIELFNDQFLWRLGSTPGVMLKIDRVMTIQARGCFTRICVEIDLFKPLQPKIIARGYLLNLQYEGLHLIYFNCGRYGYKDANSVEMKADVVDIQSQQKPRDEKTGGDIWWLRLVSRVKRNANGPSTSGPKGVQKQNRGVVFKEMKTNYVVEEGKTGPTKNTGPVLRKPKEKQIKGNTKMGIANKGKASKKGKQKAYSKWLSLGDHNSSYFHGTTIIMRRRSRVETLQGEDGTWVSDGESLKSMVTQYYQNLFVDDQCVDEFPVTRIWEHLRLLALMASMQFFLLKSMEYSGGCSCQVGSKRVSGSVIGASD</sequence>
<name>A0A445KM23_GLYSO</name>
<evidence type="ECO:0000313" key="2">
    <source>
        <dbReference type="Proteomes" id="UP000289340"/>
    </source>
</evidence>
<dbReference type="AlphaFoldDB" id="A0A445KM23"/>
<reference evidence="1 2" key="1">
    <citation type="submission" date="2018-09" db="EMBL/GenBank/DDBJ databases">
        <title>A high-quality reference genome of wild soybean provides a powerful tool to mine soybean genomes.</title>
        <authorList>
            <person name="Xie M."/>
            <person name="Chung C.Y.L."/>
            <person name="Li M.-W."/>
            <person name="Wong F.-L."/>
            <person name="Chan T.-F."/>
            <person name="Lam H.-M."/>
        </authorList>
    </citation>
    <scope>NUCLEOTIDE SEQUENCE [LARGE SCALE GENOMIC DNA]</scope>
    <source>
        <strain evidence="2">cv. W05</strain>
        <tissue evidence="1">Hypocotyl of etiolated seedlings</tissue>
    </source>
</reference>
<protein>
    <recommendedName>
        <fullName evidence="3">DUF4283 domain-containing protein</fullName>
    </recommendedName>
</protein>
<proteinExistence type="predicted"/>
<dbReference type="EMBL" id="QZWG01000005">
    <property type="protein sequence ID" value="RZC11778.1"/>
    <property type="molecule type" value="Genomic_DNA"/>
</dbReference>
<comment type="caution">
    <text evidence="1">The sequence shown here is derived from an EMBL/GenBank/DDBJ whole genome shotgun (WGS) entry which is preliminary data.</text>
</comment>